<evidence type="ECO:0000256" key="2">
    <source>
        <dbReference type="ARBA" id="ARBA00010687"/>
    </source>
</evidence>
<dbReference type="AlphaFoldDB" id="D2YHS4"/>
<dbReference type="GO" id="GO:0045490">
    <property type="term" value="P:pectin catabolic process"/>
    <property type="evidence" value="ECO:0007669"/>
    <property type="project" value="TreeGrafter"/>
</dbReference>
<dbReference type="SUPFAM" id="SSF51445">
    <property type="entry name" value="(Trans)glycosidases"/>
    <property type="match status" value="1"/>
</dbReference>
<evidence type="ECO:0000313" key="7">
    <source>
        <dbReference type="EMBL" id="EEW05697.1"/>
    </source>
</evidence>
<evidence type="ECO:0000256" key="6">
    <source>
        <dbReference type="RuleBase" id="RU361192"/>
    </source>
</evidence>
<dbReference type="GO" id="GO:0015926">
    <property type="term" value="F:glucosidase activity"/>
    <property type="evidence" value="ECO:0007669"/>
    <property type="project" value="InterPro"/>
</dbReference>
<evidence type="ECO:0000256" key="3">
    <source>
        <dbReference type="ARBA" id="ARBA00012556"/>
    </source>
</evidence>
<evidence type="ECO:0000256" key="5">
    <source>
        <dbReference type="ARBA" id="ARBA00023295"/>
    </source>
</evidence>
<keyword evidence="6" id="KW-0732">Signal</keyword>
<name>D2YHS4_VIBMI</name>
<dbReference type="Gene3D" id="3.20.20.80">
    <property type="entry name" value="Glycosidases"/>
    <property type="match status" value="1"/>
</dbReference>
<dbReference type="PANTHER" id="PTHR34983:SF1">
    <property type="entry name" value="ARABINOGALACTAN ENDO-BETA-1,4-GALACTANASE A"/>
    <property type="match status" value="1"/>
</dbReference>
<sequence>MKKTIDRNIKYLFLLLFLNILIVPAHANSSFAYGADIGWVKRLQDEGVTWQNDSGEAEDPLTILQSHGINSVRLRVFVNPAPGAYWPKPENEDETTLTMLSYTDKVHVVEAARRAHSLGMRVMVDFHYSDVFADPRHQAKPKAWQGMPLKQLVEAIYNHTYEVMQTMVNHGVTPEWVQVGNEIENGMVHPEGKSHNFDNLTAMLNAGYDAVKAASPKSKVITHLSNGTDNKKTRWFFDNFLTQRAGKTDIIGLSFYPYWLGQNYRDVINHLKHNLNDLATRYNKEVMVVETGGLESTPHDTYWTILETIKAVKAVPNQKGLGVFYWEPAVHSSVLPSGYPLGATQLVTENVLQFTNAIDAFSDTQIPPDTDTGGAASIGALLTLLALWRARHTV</sequence>
<dbReference type="InterPro" id="IPR011683">
    <property type="entry name" value="Glyco_hydro_53"/>
</dbReference>
<reference evidence="7 8" key="1">
    <citation type="journal article" date="2009" name="BMC Evol. Biol.">
        <title>Genomic taxonomy of Vibrios.</title>
        <authorList>
            <person name="Thompson C.C."/>
            <person name="Vicente A.C."/>
            <person name="Souza R.C."/>
            <person name="Vasconcelos A.T."/>
            <person name="Vesth T."/>
            <person name="Alves N.Jr."/>
            <person name="Ussery D.W."/>
            <person name="Iida T."/>
            <person name="Thompson F.L."/>
        </authorList>
    </citation>
    <scope>NUCLEOTIDE SEQUENCE [LARGE SCALE GENOMIC DNA]</scope>
    <source>
        <strain evidence="7 8">VM603</strain>
    </source>
</reference>
<dbReference type="RefSeq" id="WP_000750869.1">
    <property type="nucleotide sequence ID" value="NZ_ACYU01000166.1"/>
</dbReference>
<feature type="signal peptide" evidence="6">
    <location>
        <begin position="1"/>
        <end position="27"/>
    </location>
</feature>
<comment type="similarity">
    <text evidence="2 6">Belongs to the glycosyl hydrolase 53 family.</text>
</comment>
<proteinExistence type="inferred from homology"/>
<organism evidence="7 8">
    <name type="scientific">Vibrio mimicus VM603</name>
    <dbReference type="NCBI Taxonomy" id="671074"/>
    <lineage>
        <taxon>Bacteria</taxon>
        <taxon>Pseudomonadati</taxon>
        <taxon>Pseudomonadota</taxon>
        <taxon>Gammaproteobacteria</taxon>
        <taxon>Vibrionales</taxon>
        <taxon>Vibrionaceae</taxon>
        <taxon>Vibrio</taxon>
    </lineage>
</organism>
<evidence type="ECO:0000256" key="1">
    <source>
        <dbReference type="ARBA" id="ARBA00001695"/>
    </source>
</evidence>
<accession>D2YHS4</accession>
<gene>
    <name evidence="7" type="ORF">VMB_30710</name>
</gene>
<protein>
    <recommendedName>
        <fullName evidence="3 6">Arabinogalactan endo-beta-1,4-galactanase</fullName>
        <ecNumber evidence="3 6">3.2.1.89</ecNumber>
    </recommendedName>
</protein>
<dbReference type="EC" id="3.2.1.89" evidence="3 6"/>
<keyword evidence="5 6" id="KW-0326">Glycosidase</keyword>
<dbReference type="Pfam" id="PF07745">
    <property type="entry name" value="Glyco_hydro_53"/>
    <property type="match status" value="1"/>
</dbReference>
<dbReference type="GO" id="GO:0031218">
    <property type="term" value="F:arabinogalactan endo-1,4-beta-galactosidase activity"/>
    <property type="evidence" value="ECO:0007669"/>
    <property type="project" value="UniProtKB-EC"/>
</dbReference>
<comment type="caution">
    <text evidence="7">The sequence shown here is derived from an EMBL/GenBank/DDBJ whole genome shotgun (WGS) entry which is preliminary data.</text>
</comment>
<keyword evidence="4 6" id="KW-0378">Hydrolase</keyword>
<comment type="catalytic activity">
    <reaction evidence="1 6">
        <text>The enzyme specifically hydrolyzes (1-&gt;4)-beta-D-galactosidic linkages in type I arabinogalactans.</text>
        <dbReference type="EC" id="3.2.1.89"/>
    </reaction>
</comment>
<dbReference type="PANTHER" id="PTHR34983">
    <property type="entry name" value="ARABINOGALACTAN ENDO-BETA-1,4-GALACTANASE A"/>
    <property type="match status" value="1"/>
</dbReference>
<evidence type="ECO:0000313" key="8">
    <source>
        <dbReference type="Proteomes" id="UP000004827"/>
    </source>
</evidence>
<evidence type="ECO:0000256" key="4">
    <source>
        <dbReference type="ARBA" id="ARBA00022801"/>
    </source>
</evidence>
<dbReference type="Proteomes" id="UP000004827">
    <property type="component" value="Unassembled WGS sequence"/>
</dbReference>
<dbReference type="InterPro" id="IPR017853">
    <property type="entry name" value="GH"/>
</dbReference>
<feature type="chain" id="PRO_5005126233" description="Arabinogalactan endo-beta-1,4-galactanase" evidence="6">
    <location>
        <begin position="28"/>
        <end position="394"/>
    </location>
</feature>
<dbReference type="EMBL" id="ACYU01000166">
    <property type="protein sequence ID" value="EEW05697.1"/>
    <property type="molecule type" value="Genomic_DNA"/>
</dbReference>